<organism evidence="1 2">
    <name type="scientific">Solimonas terrae</name>
    <dbReference type="NCBI Taxonomy" id="1396819"/>
    <lineage>
        <taxon>Bacteria</taxon>
        <taxon>Pseudomonadati</taxon>
        <taxon>Pseudomonadota</taxon>
        <taxon>Gammaproteobacteria</taxon>
        <taxon>Nevskiales</taxon>
        <taxon>Nevskiaceae</taxon>
        <taxon>Solimonas</taxon>
    </lineage>
</organism>
<gene>
    <name evidence="1" type="ORF">G7Y85_15640</name>
</gene>
<keyword evidence="1" id="KW-0121">Carboxypeptidase</keyword>
<name>A0A6M2BVC6_9GAMM</name>
<accession>A0A6M2BVC6</accession>
<dbReference type="EMBL" id="JAAMOW010000008">
    <property type="protein sequence ID" value="NGY06205.1"/>
    <property type="molecule type" value="Genomic_DNA"/>
</dbReference>
<evidence type="ECO:0000313" key="2">
    <source>
        <dbReference type="Proteomes" id="UP000472676"/>
    </source>
</evidence>
<evidence type="ECO:0000313" key="1">
    <source>
        <dbReference type="EMBL" id="NGY06205.1"/>
    </source>
</evidence>
<sequence length="669" mass="67503">MGLRQGGVLFHALPKGEVGAPVRCRSPSFDLGLRIRIMKRAWGWLPAITVTAGLLACGGGASSGDAGGGSGDDGSGGGGSGASYDYSGIVTAPSMDVAMLQSPSMLEQALSFVVPSAAATVSGLQPVSQATVELVDLDTDQVYGTAVTDSSGTYELSGTAEPAGNLVLRVQGSNTMRAPAASAAVDVNPVTETVVRSMVDAVAAGEHAYADYVPAQLAASMTYLLDQDVDLSDTSTIEDAISKYEHAVADLDTVVDDATIAANSGFGGTYGVLGVATEMFALTGRTGKSDNGSVSVGTYGLSIAFGDDKLTPTGSSEFRELGLSAADGGVTVSRESSTNDESGSLSYTRSGNTFYAGGSFGLTSADGEVIVADTGGAEQTTLSSGEDTIVRDRNLLIGFRQPSAGAPTLSGHYHLIGLGSGFYWSAGSTGDNDYLEGLLLSNIGGLDISNGTATLDVDESETDVPLSITDKLVHQTNTSSFSAPIMAAADGSVVLSVGGDNISGQASADGDLIAFKELGDEGSLVQSQLYLAVRKGSGCSASTIAGSYRTIGYGPTFDTDKKLMNVSGSHGALEISSGTASYSGTARDLDLAISTSTDGGETHFSTSAANHGSSGSAEVSVASDCTVMATMGGEQMTGAVLPDGSMMVLVAANDSSAKGARDITVALRR</sequence>
<comment type="caution">
    <text evidence="1">The sequence shown here is derived from an EMBL/GenBank/DDBJ whole genome shotgun (WGS) entry which is preliminary data.</text>
</comment>
<reference evidence="1 2" key="1">
    <citation type="journal article" date="2014" name="Int. J. Syst. Evol. Microbiol.">
        <title>Solimonas terrae sp. nov., isolated from soil.</title>
        <authorList>
            <person name="Kim S.J."/>
            <person name="Moon J.Y."/>
            <person name="Weon H.Y."/>
            <person name="Ahn J.H."/>
            <person name="Chen W.M."/>
            <person name="Kwon S.W."/>
        </authorList>
    </citation>
    <scope>NUCLEOTIDE SEQUENCE [LARGE SCALE GENOMIC DNA]</scope>
    <source>
        <strain evidence="1 2">KIS83-12</strain>
    </source>
</reference>
<proteinExistence type="predicted"/>
<protein>
    <submittedName>
        <fullName evidence="1">Carboxypeptidase regulatory-like domain-containing protein</fullName>
    </submittedName>
</protein>
<keyword evidence="2" id="KW-1185">Reference proteome</keyword>
<dbReference type="RefSeq" id="WP_166259259.1">
    <property type="nucleotide sequence ID" value="NZ_JAAMOW010000008.1"/>
</dbReference>
<dbReference type="GO" id="GO:0004180">
    <property type="term" value="F:carboxypeptidase activity"/>
    <property type="evidence" value="ECO:0007669"/>
    <property type="project" value="UniProtKB-KW"/>
</dbReference>
<dbReference type="AlphaFoldDB" id="A0A6M2BVC6"/>
<keyword evidence="1" id="KW-0378">Hydrolase</keyword>
<dbReference type="Proteomes" id="UP000472676">
    <property type="component" value="Unassembled WGS sequence"/>
</dbReference>
<keyword evidence="1" id="KW-0645">Protease</keyword>